<reference evidence="14" key="2">
    <citation type="journal article" date="2014" name="Nat. Commun.">
        <title>The cavefish genome reveals candidate genes for eye loss.</title>
        <authorList>
            <person name="McGaugh S.E."/>
            <person name="Gross J.B."/>
            <person name="Aken B."/>
            <person name="Blin M."/>
            <person name="Borowsky R."/>
            <person name="Chalopin D."/>
            <person name="Hinaux H."/>
            <person name="Jeffery W.R."/>
            <person name="Keene A."/>
            <person name="Ma L."/>
            <person name="Minx P."/>
            <person name="Murphy D."/>
            <person name="O'Quin K.E."/>
            <person name="Retaux S."/>
            <person name="Rohner N."/>
            <person name="Searle S.M."/>
            <person name="Stahl B.A."/>
            <person name="Tabin C."/>
            <person name="Volff J.N."/>
            <person name="Yoshizawa M."/>
            <person name="Warren W.C."/>
        </authorList>
    </citation>
    <scope>NUCLEOTIDE SEQUENCE [LARGE SCALE GENOMIC DNA]</scope>
    <source>
        <strain evidence="14">female</strain>
    </source>
</reference>
<dbReference type="Pfam" id="PF12284">
    <property type="entry name" value="HoxA13_N"/>
    <property type="match status" value="1"/>
</dbReference>
<dbReference type="Gene3D" id="1.10.10.60">
    <property type="entry name" value="Homeodomain-like"/>
    <property type="match status" value="1"/>
</dbReference>
<dbReference type="PANTHER" id="PTHR45804">
    <property type="entry name" value="SEGMENTATION PROTEIN FUSHI TARAZU-LIKE PROTEIN"/>
    <property type="match status" value="1"/>
</dbReference>
<evidence type="ECO:0000256" key="10">
    <source>
        <dbReference type="PROSITE-ProRule" id="PRU00108"/>
    </source>
</evidence>
<dbReference type="GO" id="GO:0033333">
    <property type="term" value="P:fin development"/>
    <property type="evidence" value="ECO:0007669"/>
    <property type="project" value="UniProtKB-ARBA"/>
</dbReference>
<evidence type="ECO:0000256" key="4">
    <source>
        <dbReference type="ARBA" id="ARBA00022473"/>
    </source>
</evidence>
<dbReference type="GeneTree" id="ENSGT00940000161457"/>
<name>A0A3B1KD14_ASTMX</name>
<evidence type="ECO:0000313" key="13">
    <source>
        <dbReference type="Ensembl" id="ENSAMXP00000051950.1"/>
    </source>
</evidence>
<dbReference type="AlphaFoldDB" id="A0A3B1KD14"/>
<evidence type="ECO:0000256" key="6">
    <source>
        <dbReference type="ARBA" id="ARBA00023125"/>
    </source>
</evidence>
<evidence type="ECO:0000259" key="12">
    <source>
        <dbReference type="PROSITE" id="PS50071"/>
    </source>
</evidence>
<dbReference type="STRING" id="7994.ENSAMXP00000051950"/>
<dbReference type="InParanoid" id="A0A3B1KD14"/>
<dbReference type="SUPFAM" id="SSF46689">
    <property type="entry name" value="Homeodomain-like"/>
    <property type="match status" value="1"/>
</dbReference>
<comment type="subcellular location">
    <subcellularLocation>
        <location evidence="2 10 11">Nucleus</location>
    </subcellularLocation>
</comment>
<feature type="DNA-binding region" description="Homeobox" evidence="10">
    <location>
        <begin position="254"/>
        <end position="313"/>
    </location>
</feature>
<keyword evidence="14" id="KW-1185">Reference proteome</keyword>
<evidence type="ECO:0000256" key="11">
    <source>
        <dbReference type="RuleBase" id="RU000682"/>
    </source>
</evidence>
<evidence type="ECO:0000256" key="5">
    <source>
        <dbReference type="ARBA" id="ARBA00023015"/>
    </source>
</evidence>
<keyword evidence="6 10" id="KW-0238">DNA-binding</keyword>
<keyword evidence="8" id="KW-0804">Transcription</keyword>
<sequence>MSAVFVGGSYFYLHVLDYQGCQFQTLSGVILRNHTCHINMELEELGVDIASVPNRTFHPSAFGAHSSRSSLGAAVYSLSEGPSSLSPECCAPYVSFPSSTTGANTQVNLGCRFANSCYTCKTPSSLEFQQNIMQHSARGNVSVRSTDLQDTVSFSRAAMRCGEVPGMVRELGIYQGFIGPYPRVPGYIDVPVAQRARTRDHRRESPFAVDQPWSRSSSWNGQVYCPKEQMQNSHIWKSPKAEDSALSRCDLRRVRKKRVPYTKLQLKELEHEYTITKFITKERRRRIASSTSLSERQVTIWFQNRRVKDKKIISKISKDFEHFN</sequence>
<dbReference type="InterPro" id="IPR051003">
    <property type="entry name" value="AP_axis_regulatory_Homeobox"/>
</dbReference>
<dbReference type="Bgee" id="ENSAMXG00000033966">
    <property type="expression patterns" value="Expressed in embryo"/>
</dbReference>
<organism evidence="13 14">
    <name type="scientific">Astyanax mexicanus</name>
    <name type="common">Blind cave fish</name>
    <name type="synonym">Astyanax fasciatus mexicanus</name>
    <dbReference type="NCBI Taxonomy" id="7994"/>
    <lineage>
        <taxon>Eukaryota</taxon>
        <taxon>Metazoa</taxon>
        <taxon>Chordata</taxon>
        <taxon>Craniata</taxon>
        <taxon>Vertebrata</taxon>
        <taxon>Euteleostomi</taxon>
        <taxon>Actinopterygii</taxon>
        <taxon>Neopterygii</taxon>
        <taxon>Teleostei</taxon>
        <taxon>Ostariophysi</taxon>
        <taxon>Characiformes</taxon>
        <taxon>Characoidei</taxon>
        <taxon>Acestrorhamphidae</taxon>
        <taxon>Acestrorhamphinae</taxon>
        <taxon>Astyanax</taxon>
    </lineage>
</organism>
<dbReference type="PANTHER" id="PTHR45804:SF3">
    <property type="entry name" value="HOMEOBOX PROTEIN HOX-A13"/>
    <property type="match status" value="1"/>
</dbReference>
<dbReference type="Ensembl" id="ENSAMXT00000029773.1">
    <property type="protein sequence ID" value="ENSAMXP00000051950.1"/>
    <property type="gene ID" value="ENSAMXG00000033966.1"/>
</dbReference>
<evidence type="ECO:0000256" key="3">
    <source>
        <dbReference type="ARBA" id="ARBA00006317"/>
    </source>
</evidence>
<evidence type="ECO:0000256" key="8">
    <source>
        <dbReference type="ARBA" id="ARBA00023163"/>
    </source>
</evidence>
<evidence type="ECO:0000256" key="1">
    <source>
        <dbReference type="ARBA" id="ARBA00003263"/>
    </source>
</evidence>
<dbReference type="InterPro" id="IPR022067">
    <property type="entry name" value="HoxA13_N"/>
</dbReference>
<keyword evidence="4" id="KW-0217">Developmental protein</keyword>
<keyword evidence="7 10" id="KW-0371">Homeobox</keyword>
<dbReference type="GO" id="GO:0000981">
    <property type="term" value="F:DNA-binding transcription factor activity, RNA polymerase II-specific"/>
    <property type="evidence" value="ECO:0007669"/>
    <property type="project" value="InterPro"/>
</dbReference>
<accession>A0A3B1KD14</accession>
<dbReference type="CDD" id="cd00086">
    <property type="entry name" value="homeodomain"/>
    <property type="match status" value="1"/>
</dbReference>
<proteinExistence type="inferred from homology"/>
<reference evidence="14" key="1">
    <citation type="submission" date="2013-03" db="EMBL/GenBank/DDBJ databases">
        <authorList>
            <person name="Jeffery W."/>
            <person name="Warren W."/>
            <person name="Wilson R.K."/>
        </authorList>
    </citation>
    <scope>NUCLEOTIDE SEQUENCE</scope>
    <source>
        <strain evidence="14">female</strain>
    </source>
</reference>
<evidence type="ECO:0000313" key="14">
    <source>
        <dbReference type="Proteomes" id="UP000018467"/>
    </source>
</evidence>
<reference evidence="13" key="4">
    <citation type="submission" date="2025-09" db="UniProtKB">
        <authorList>
            <consortium name="Ensembl"/>
        </authorList>
    </citation>
    <scope>IDENTIFICATION</scope>
</reference>
<dbReference type="GO" id="GO:0003677">
    <property type="term" value="F:DNA binding"/>
    <property type="evidence" value="ECO:0007669"/>
    <property type="project" value="UniProtKB-UniRule"/>
</dbReference>
<feature type="domain" description="Homeobox" evidence="12">
    <location>
        <begin position="252"/>
        <end position="312"/>
    </location>
</feature>
<dbReference type="SMART" id="SM00389">
    <property type="entry name" value="HOX"/>
    <property type="match status" value="1"/>
</dbReference>
<dbReference type="PROSITE" id="PS00027">
    <property type="entry name" value="HOMEOBOX_1"/>
    <property type="match status" value="1"/>
</dbReference>
<comment type="similarity">
    <text evidence="3">Belongs to the Abd-B homeobox family.</text>
</comment>
<protein>
    <submittedName>
        <fullName evidence="13">Homeobox D13</fullName>
    </submittedName>
</protein>
<comment type="function">
    <text evidence="1">Sequence-specific transcription factor which is part of a developmental regulatory system that provides cells with specific positional identities on the anterior-posterior axis.</text>
</comment>
<dbReference type="GO" id="GO:0000122">
    <property type="term" value="P:negative regulation of transcription by RNA polymerase II"/>
    <property type="evidence" value="ECO:0007669"/>
    <property type="project" value="UniProtKB-ARBA"/>
</dbReference>
<dbReference type="PROSITE" id="PS50071">
    <property type="entry name" value="HOMEOBOX_2"/>
    <property type="match status" value="1"/>
</dbReference>
<dbReference type="InterPro" id="IPR017970">
    <property type="entry name" value="Homeobox_CS"/>
</dbReference>
<dbReference type="Pfam" id="PF00046">
    <property type="entry name" value="Homeodomain"/>
    <property type="match status" value="1"/>
</dbReference>
<evidence type="ECO:0000256" key="2">
    <source>
        <dbReference type="ARBA" id="ARBA00004123"/>
    </source>
</evidence>
<dbReference type="Proteomes" id="UP000018467">
    <property type="component" value="Unassembled WGS sequence"/>
</dbReference>
<evidence type="ECO:0000256" key="7">
    <source>
        <dbReference type="ARBA" id="ARBA00023155"/>
    </source>
</evidence>
<evidence type="ECO:0000256" key="9">
    <source>
        <dbReference type="ARBA" id="ARBA00023242"/>
    </source>
</evidence>
<dbReference type="GO" id="GO:0005634">
    <property type="term" value="C:nucleus"/>
    <property type="evidence" value="ECO:0007669"/>
    <property type="project" value="UniProtKB-SubCell"/>
</dbReference>
<dbReference type="InterPro" id="IPR009057">
    <property type="entry name" value="Homeodomain-like_sf"/>
</dbReference>
<keyword evidence="9 10" id="KW-0539">Nucleus</keyword>
<dbReference type="InterPro" id="IPR001356">
    <property type="entry name" value="HD"/>
</dbReference>
<dbReference type="FunFam" id="1.10.10.60:FF:000084">
    <property type="entry name" value="Homeobox protein Hox-D13"/>
    <property type="match status" value="1"/>
</dbReference>
<keyword evidence="5" id="KW-0805">Transcription regulation</keyword>
<reference evidence="13" key="3">
    <citation type="submission" date="2025-08" db="UniProtKB">
        <authorList>
            <consortium name="Ensembl"/>
        </authorList>
    </citation>
    <scope>IDENTIFICATION</scope>
</reference>